<reference evidence="1 2" key="1">
    <citation type="journal article" date="2025" name="Microbiol. Resour. Announc.">
        <title>Draft genome sequences for Neonectria magnoliae and Neonectria punicea, canker pathogens of Liriodendron tulipifera and Acer saccharum in West Virginia.</title>
        <authorList>
            <person name="Petronek H.M."/>
            <person name="Kasson M.T."/>
            <person name="Metheny A.M."/>
            <person name="Stauder C.M."/>
            <person name="Lovett B."/>
            <person name="Lynch S.C."/>
            <person name="Garnas J.R."/>
            <person name="Kasson L.R."/>
            <person name="Stajich J.E."/>
        </authorList>
    </citation>
    <scope>NUCLEOTIDE SEQUENCE [LARGE SCALE GENOMIC DNA]</scope>
    <source>
        <strain evidence="1 2">NRRL 64651</strain>
    </source>
</reference>
<evidence type="ECO:0000313" key="2">
    <source>
        <dbReference type="Proteomes" id="UP001498421"/>
    </source>
</evidence>
<dbReference type="Proteomes" id="UP001498421">
    <property type="component" value="Unassembled WGS sequence"/>
</dbReference>
<organism evidence="1 2">
    <name type="scientific">Neonectria magnoliae</name>
    <dbReference type="NCBI Taxonomy" id="2732573"/>
    <lineage>
        <taxon>Eukaryota</taxon>
        <taxon>Fungi</taxon>
        <taxon>Dikarya</taxon>
        <taxon>Ascomycota</taxon>
        <taxon>Pezizomycotina</taxon>
        <taxon>Sordariomycetes</taxon>
        <taxon>Hypocreomycetidae</taxon>
        <taxon>Hypocreales</taxon>
        <taxon>Nectriaceae</taxon>
        <taxon>Neonectria</taxon>
    </lineage>
</organism>
<accession>A0ABR1I281</accession>
<proteinExistence type="predicted"/>
<keyword evidence="2" id="KW-1185">Reference proteome</keyword>
<comment type="caution">
    <text evidence="1">The sequence shown here is derived from an EMBL/GenBank/DDBJ whole genome shotgun (WGS) entry which is preliminary data.</text>
</comment>
<protein>
    <submittedName>
        <fullName evidence="1">Uncharacterized protein</fullName>
    </submittedName>
</protein>
<name>A0ABR1I281_9HYPO</name>
<sequence length="118" mass="13855">MSVDRVNTYRLEVFYDNGLFTSSPYFVVPASRNWEAVIHQGVVRTNAALGQHSYFLAVICCRSWDYNFEPIINNQPFHNGKFFNDDKILDNVYYFPSVKLIYLYNKLGYHCFGNRCSE</sequence>
<dbReference type="EMBL" id="JAZAVK010000051">
    <property type="protein sequence ID" value="KAK7427613.1"/>
    <property type="molecule type" value="Genomic_DNA"/>
</dbReference>
<gene>
    <name evidence="1" type="ORF">QQZ08_005888</name>
</gene>
<evidence type="ECO:0000313" key="1">
    <source>
        <dbReference type="EMBL" id="KAK7427613.1"/>
    </source>
</evidence>